<dbReference type="AlphaFoldDB" id="A0A485L8Y0"/>
<evidence type="ECO:0000313" key="3">
    <source>
        <dbReference type="EMBL" id="VFT93353.1"/>
    </source>
</evidence>
<reference evidence="3 4" key="1">
    <citation type="submission" date="2019-03" db="EMBL/GenBank/DDBJ databases">
        <authorList>
            <person name="Gaulin E."/>
            <person name="Dumas B."/>
        </authorList>
    </citation>
    <scope>NUCLEOTIDE SEQUENCE [LARGE SCALE GENOMIC DNA]</scope>
    <source>
        <strain evidence="3">CBS 568.67</strain>
    </source>
</reference>
<organism evidence="3 4">
    <name type="scientific">Aphanomyces stellatus</name>
    <dbReference type="NCBI Taxonomy" id="120398"/>
    <lineage>
        <taxon>Eukaryota</taxon>
        <taxon>Sar</taxon>
        <taxon>Stramenopiles</taxon>
        <taxon>Oomycota</taxon>
        <taxon>Saprolegniomycetes</taxon>
        <taxon>Saprolegniales</taxon>
        <taxon>Verrucalvaceae</taxon>
        <taxon>Aphanomyces</taxon>
    </lineage>
</organism>
<dbReference type="PANTHER" id="PTHR31827">
    <property type="entry name" value="EMB|CAB89363.1"/>
    <property type="match status" value="1"/>
</dbReference>
<dbReference type="OrthoDB" id="78104at2759"/>
<gene>
    <name evidence="3" type="primary">Aste57867_16582</name>
    <name evidence="2" type="ORF">As57867_016525</name>
    <name evidence="3" type="ORF">ASTE57867_16582</name>
</gene>
<reference evidence="2" key="2">
    <citation type="submission" date="2019-06" db="EMBL/GenBank/DDBJ databases">
        <title>Genomics analysis of Aphanomyces spp. identifies a new class of oomycete effector associated with host adaptation.</title>
        <authorList>
            <person name="Gaulin E."/>
        </authorList>
    </citation>
    <scope>NUCLEOTIDE SEQUENCE</scope>
    <source>
        <strain evidence="2">CBS 578.67</strain>
    </source>
</reference>
<proteinExistence type="predicted"/>
<dbReference type="Proteomes" id="UP000332933">
    <property type="component" value="Unassembled WGS sequence"/>
</dbReference>
<evidence type="ECO:0000313" key="4">
    <source>
        <dbReference type="Proteomes" id="UP000332933"/>
    </source>
</evidence>
<accession>A0A485L8Y0</accession>
<name>A0A485L8Y0_9STRA</name>
<sequence length="124" mass="13474">MTPHATEQKLATFSIANMLNPLKSTCNVHACDRAVKRNGVCWKHGGARGCTALGCSNRAKARGLCWTHGGGKRCQAPECVKTALRFGHCWAHGGGKRCLMDGCHRPAYERNGNCCDAHKHLLCK</sequence>
<evidence type="ECO:0000313" key="2">
    <source>
        <dbReference type="EMBL" id="KAF0692325.1"/>
    </source>
</evidence>
<dbReference type="EMBL" id="CAADRA010005919">
    <property type="protein sequence ID" value="VFT93353.1"/>
    <property type="molecule type" value="Genomic_DNA"/>
</dbReference>
<dbReference type="EMBL" id="VJMH01005898">
    <property type="protein sequence ID" value="KAF0692325.1"/>
    <property type="molecule type" value="Genomic_DNA"/>
</dbReference>
<feature type="domain" description="WRKY19-like zinc finger" evidence="1">
    <location>
        <begin position="71"/>
        <end position="94"/>
    </location>
</feature>
<protein>
    <submittedName>
        <fullName evidence="3">Aste57867_16582 protein</fullName>
    </submittedName>
</protein>
<keyword evidence="4" id="KW-1185">Reference proteome</keyword>
<dbReference type="PANTHER" id="PTHR31827:SF1">
    <property type="entry name" value="EMB|CAB89363.1"/>
    <property type="match status" value="1"/>
</dbReference>
<dbReference type="InterPro" id="IPR056866">
    <property type="entry name" value="Znf_WRKY19"/>
</dbReference>
<dbReference type="Pfam" id="PF24906">
    <property type="entry name" value="Zf_WRKY19"/>
    <property type="match status" value="1"/>
</dbReference>
<evidence type="ECO:0000259" key="1">
    <source>
        <dbReference type="Pfam" id="PF24906"/>
    </source>
</evidence>